<evidence type="ECO:0000256" key="1">
    <source>
        <dbReference type="SAM" id="MobiDB-lite"/>
    </source>
</evidence>
<accession>A0A482JVF0</accession>
<organism evidence="2 3">
    <name type="scientific">Lampyris noctiluca chuvirus-like virus 1</name>
    <dbReference type="NCBI Taxonomy" id="2553070"/>
    <lineage>
        <taxon>Viruses</taxon>
        <taxon>Riboviria</taxon>
        <taxon>Orthornavirae</taxon>
        <taxon>Negarnaviricota</taxon>
        <taxon>Haploviricotina</taxon>
        <taxon>Monjiviricetes</taxon>
        <taxon>Jingchuvirales</taxon>
        <taxon>Chuviridae</taxon>
        <taxon>Scarabeuvirus</taxon>
        <taxon>Scarabeuvirus lampyris</taxon>
    </lineage>
</organism>
<name>A0A482JVF0_9VIRU</name>
<feature type="region of interest" description="Disordered" evidence="1">
    <location>
        <begin position="1"/>
        <end position="49"/>
    </location>
</feature>
<sequence length="115" mass="12492">MSSSDSSEETYGITTRSGTKSPHPGSKKGKASGSKSKSTPEDKKETPITTENFESLMLEIESLKAQQDRTAKEVREILNIVKSLQNIMPRVASAGVQGHFNVNPVSGRPQNVFMP</sequence>
<reference evidence="2" key="1">
    <citation type="submission" date="2018-07" db="EMBL/GenBank/DDBJ databases">
        <title>Glowworm (Lampyris noctiluca) RNA viruses.</title>
        <authorList>
            <person name="Jurvansuu J."/>
            <person name="Viljakainen L."/>
        </authorList>
    </citation>
    <scope>NUCLEOTIDE SEQUENCE</scope>
    <source>
        <strain evidence="2">17FIN7</strain>
    </source>
</reference>
<dbReference type="EMBL" id="MH620819">
    <property type="protein sequence ID" value="QBP37030.1"/>
    <property type="molecule type" value="Genomic_RNA"/>
</dbReference>
<evidence type="ECO:0000313" key="3">
    <source>
        <dbReference type="Proteomes" id="UP000680231"/>
    </source>
</evidence>
<protein>
    <submittedName>
        <fullName evidence="2">Uncharacterized protein</fullName>
    </submittedName>
</protein>
<keyword evidence="3" id="KW-1185">Reference proteome</keyword>
<proteinExistence type="predicted"/>
<dbReference type="Proteomes" id="UP000680231">
    <property type="component" value="Genome"/>
</dbReference>
<evidence type="ECO:0000313" key="2">
    <source>
        <dbReference type="EMBL" id="QBP37030.1"/>
    </source>
</evidence>